<dbReference type="Gene3D" id="2.60.40.10">
    <property type="entry name" value="Immunoglobulins"/>
    <property type="match status" value="1"/>
</dbReference>
<reference evidence="5 6" key="1">
    <citation type="journal article" date="2014" name="Agronomy (Basel)">
        <title>A Draft Genome Sequence for Ensete ventricosum, the Drought-Tolerant Tree Against Hunger.</title>
        <authorList>
            <person name="Harrison J."/>
            <person name="Moore K.A."/>
            <person name="Paszkiewicz K."/>
            <person name="Jones T."/>
            <person name="Grant M."/>
            <person name="Ambacheew D."/>
            <person name="Muzemil S."/>
            <person name="Studholme D.J."/>
        </authorList>
    </citation>
    <scope>NUCLEOTIDE SEQUENCE [LARGE SCALE GENOMIC DNA]</scope>
</reference>
<comment type="caution">
    <text evidence="5">The sequence shown here is derived from an EMBL/GenBank/DDBJ whole genome shotgun (WGS) entry which is preliminary data.</text>
</comment>
<dbReference type="Pfam" id="PF09118">
    <property type="entry name" value="GO-like_E_set"/>
    <property type="match status" value="1"/>
</dbReference>
<dbReference type="EMBL" id="AMZH03002240">
    <property type="protein sequence ID" value="RRT76273.1"/>
    <property type="molecule type" value="Genomic_DNA"/>
</dbReference>
<evidence type="ECO:0000313" key="5">
    <source>
        <dbReference type="EMBL" id="RRT76273.1"/>
    </source>
</evidence>
<dbReference type="InterPro" id="IPR009880">
    <property type="entry name" value="Glyoxal_oxidase_N"/>
</dbReference>
<accession>A0A427AJ29</accession>
<feature type="domain" description="Galactose oxidase-like Early set" evidence="4">
    <location>
        <begin position="443"/>
        <end position="550"/>
    </location>
</feature>
<gene>
    <name evidence="5" type="ORF">B296_00029009</name>
</gene>
<dbReference type="Proteomes" id="UP000287651">
    <property type="component" value="Unassembled WGS sequence"/>
</dbReference>
<dbReference type="CDD" id="cd02851">
    <property type="entry name" value="E_set_GO_C"/>
    <property type="match status" value="1"/>
</dbReference>
<evidence type="ECO:0008006" key="7">
    <source>
        <dbReference type="Google" id="ProtNLM"/>
    </source>
</evidence>
<sequence>MAASNVAVLLLLAILSSAFTTAHGQILHNGRWKLLKRSIGISAMHVALLPNGKVIVFDRTDFGASNISLPSERCRNDPRDQALRHDCSAHSVEFEPLGRSVRPLTVLTDTWCSAGALTANGTLVQTGGFNDGERAVRYFSPCDGCDWVEDEEGLAVKRWYASAHVLPDGRRVIVVGGRGQFDYEFVPKEMSSGAASTFELPFLRETKNASENNLYPFIHLSPDGNLFIFADTKAILLDYEHHRVARRFPEMPGGISRNYPSTGSSVLLPILLQHNVSGAIEAEVMICGGAMPNASSLAAKGRFLPASNTCGRLKITDESPEWTMEKMPMGRVMGDMVLLPTGDVLIVNGAGRGSAGWYMGREPVLHPVLYRSGVAGVANRGFEVLNPTTTPRVYHSTAHLLPDGRVLVGGSNPNIKYEFSGVMFPTELSLEAFYPPYLGAPRRPRITGMKPGTEITYGERLSIEAQLEEGVGEEVVVTMVAPAFTTHSFSMNQRLLVLEVGGVRRSSSSISGCYVVEVVAPASAVLAPRGYYMVFVVQEGVPSRGRWIHVM</sequence>
<dbReference type="AlphaFoldDB" id="A0A427AJ29"/>
<dbReference type="PANTHER" id="PTHR32208">
    <property type="entry name" value="SECRETED PROTEIN-RELATED"/>
    <property type="match status" value="1"/>
</dbReference>
<dbReference type="InterPro" id="IPR015202">
    <property type="entry name" value="GO-like_E_set"/>
</dbReference>
<dbReference type="InterPro" id="IPR011043">
    <property type="entry name" value="Gal_Oxase/kelch_b-propeller"/>
</dbReference>
<dbReference type="Pfam" id="PF07250">
    <property type="entry name" value="Glyoxal_oxid_N"/>
    <property type="match status" value="1"/>
</dbReference>
<evidence type="ECO:0000259" key="3">
    <source>
        <dbReference type="Pfam" id="PF07250"/>
    </source>
</evidence>
<dbReference type="InterPro" id="IPR037293">
    <property type="entry name" value="Gal_Oxidase_central_sf"/>
</dbReference>
<dbReference type="SUPFAM" id="SSF81296">
    <property type="entry name" value="E set domains"/>
    <property type="match status" value="1"/>
</dbReference>
<keyword evidence="1 2" id="KW-0732">Signal</keyword>
<name>A0A427AJ29_ENSVE</name>
<dbReference type="InterPro" id="IPR013783">
    <property type="entry name" value="Ig-like_fold"/>
</dbReference>
<dbReference type="SUPFAM" id="SSF50965">
    <property type="entry name" value="Galactose oxidase, central domain"/>
    <property type="match status" value="1"/>
</dbReference>
<evidence type="ECO:0000256" key="2">
    <source>
        <dbReference type="SAM" id="SignalP"/>
    </source>
</evidence>
<dbReference type="Gene3D" id="2.130.10.80">
    <property type="entry name" value="Galactose oxidase/kelch, beta-propeller"/>
    <property type="match status" value="1"/>
</dbReference>
<dbReference type="PANTHER" id="PTHR32208:SF58">
    <property type="entry name" value="GALACTOSE OXIDASE-LIKE EARLY SET DOMAIN-CONTAINING PROTEIN"/>
    <property type="match status" value="1"/>
</dbReference>
<proteinExistence type="predicted"/>
<dbReference type="InterPro" id="IPR014756">
    <property type="entry name" value="Ig_E-set"/>
</dbReference>
<evidence type="ECO:0000313" key="6">
    <source>
        <dbReference type="Proteomes" id="UP000287651"/>
    </source>
</evidence>
<feature type="domain" description="Glyoxal oxidase N-terminal" evidence="3">
    <location>
        <begin position="44"/>
        <end position="437"/>
    </location>
</feature>
<evidence type="ECO:0000256" key="1">
    <source>
        <dbReference type="ARBA" id="ARBA00022729"/>
    </source>
</evidence>
<protein>
    <recommendedName>
        <fullName evidence="7">Galactose oxidase-like Early set domain-containing protein</fullName>
    </recommendedName>
</protein>
<organism evidence="5 6">
    <name type="scientific">Ensete ventricosum</name>
    <name type="common">Abyssinian banana</name>
    <name type="synonym">Musa ensete</name>
    <dbReference type="NCBI Taxonomy" id="4639"/>
    <lineage>
        <taxon>Eukaryota</taxon>
        <taxon>Viridiplantae</taxon>
        <taxon>Streptophyta</taxon>
        <taxon>Embryophyta</taxon>
        <taxon>Tracheophyta</taxon>
        <taxon>Spermatophyta</taxon>
        <taxon>Magnoliopsida</taxon>
        <taxon>Liliopsida</taxon>
        <taxon>Zingiberales</taxon>
        <taxon>Musaceae</taxon>
        <taxon>Ensete</taxon>
    </lineage>
</organism>
<feature type="chain" id="PRO_5019294683" description="Galactose oxidase-like Early set domain-containing protein" evidence="2">
    <location>
        <begin position="25"/>
        <end position="551"/>
    </location>
</feature>
<feature type="signal peptide" evidence="2">
    <location>
        <begin position="1"/>
        <end position="24"/>
    </location>
</feature>
<evidence type="ECO:0000259" key="4">
    <source>
        <dbReference type="Pfam" id="PF09118"/>
    </source>
</evidence>